<proteinExistence type="predicted"/>
<reference evidence="4" key="1">
    <citation type="submission" date="2015-08" db="EMBL/GenBank/DDBJ databases">
        <authorList>
            <person name="Varghese N."/>
        </authorList>
    </citation>
    <scope>NUCLEOTIDE SEQUENCE [LARGE SCALE GENOMIC DNA]</scope>
    <source>
        <strain evidence="4">DSM 27808</strain>
    </source>
</reference>
<dbReference type="InterPro" id="IPR024588">
    <property type="entry name" value="YejM_N"/>
</dbReference>
<keyword evidence="4" id="KW-1185">Reference proteome</keyword>
<name>A0A0K6GVD2_9GAMM</name>
<evidence type="ECO:0000259" key="2">
    <source>
        <dbReference type="Pfam" id="PF11893"/>
    </source>
</evidence>
<dbReference type="Pfam" id="PF11893">
    <property type="entry name" value="DUF3413"/>
    <property type="match status" value="1"/>
</dbReference>
<feature type="transmembrane region" description="Helical" evidence="1">
    <location>
        <begin position="128"/>
        <end position="151"/>
    </location>
</feature>
<feature type="transmembrane region" description="Helical" evidence="1">
    <location>
        <begin position="57"/>
        <end position="81"/>
    </location>
</feature>
<dbReference type="EMBL" id="CYHB01000001">
    <property type="protein sequence ID" value="CUA82672.1"/>
    <property type="molecule type" value="Genomic_DNA"/>
</dbReference>
<sequence length="534" mass="59365">MNKRKQRRDKIARLISWGHWFTFFNILLVLAIGTLYIEASEMPETALGVLYLIVNWLGHFAFLPFITFIILLFPFCLLIPYTRILRGIATLVASLGLIALVADALFYRNYGYHLNTYSLSQLATDAESIFAGASFLILLGMLLIFVVLLVFELALANIAWKRLDKLREKHWGASFGAVFVLCFLSSHSIHVWADAVFYTPITKQDDMFPLSYPTTAKTLMSKHGLLVEQRHEATQQLIRSGTSIQLHYPTRELQCARVPEAPNTLVVAIQSLNADGLQNLQGAVPELARFNSTVIGHPDTDSGMFELIYALPDLYETPINHANKLPVYLSTLLDYRVDVTVNNLSEQVTLPRAFDAFPGFNLTQPNAILGIAVADQVTPEIIAIIKNHLQRKARIFVVGVSPTATGTQEPFAPQAMQVALLHSPNVQLKAQPMVMLTDIMPTVLGSYMSCVDNAKAYAIGLDLQNDEQNLPLLTSFGQKLVVYDEEMTSIINADASIRTFSNDDLKLLPGVSPATPVLVDGIRKLKRFSGEQTE</sequence>
<keyword evidence="1" id="KW-1133">Transmembrane helix</keyword>
<keyword evidence="1" id="KW-0472">Membrane</keyword>
<evidence type="ECO:0000313" key="4">
    <source>
        <dbReference type="Proteomes" id="UP000182598"/>
    </source>
</evidence>
<feature type="transmembrane region" description="Helical" evidence="1">
    <location>
        <begin position="20"/>
        <end position="37"/>
    </location>
</feature>
<evidence type="ECO:0000256" key="1">
    <source>
        <dbReference type="SAM" id="Phobius"/>
    </source>
</evidence>
<dbReference type="RefSeq" id="WP_055437887.1">
    <property type="nucleotide sequence ID" value="NZ_CYHB01000001.1"/>
</dbReference>
<gene>
    <name evidence="3" type="ORF">Ga0061064_0155</name>
</gene>
<feature type="transmembrane region" description="Helical" evidence="1">
    <location>
        <begin position="171"/>
        <end position="193"/>
    </location>
</feature>
<feature type="domain" description="Inner membrane protein YejM N-terminal" evidence="2">
    <location>
        <begin position="5"/>
        <end position="255"/>
    </location>
</feature>
<organism evidence="3 4">
    <name type="scientific">Pseudidiomarina woesei</name>
    <dbReference type="NCBI Taxonomy" id="1381080"/>
    <lineage>
        <taxon>Bacteria</taxon>
        <taxon>Pseudomonadati</taxon>
        <taxon>Pseudomonadota</taxon>
        <taxon>Gammaproteobacteria</taxon>
        <taxon>Alteromonadales</taxon>
        <taxon>Idiomarinaceae</taxon>
        <taxon>Pseudidiomarina</taxon>
    </lineage>
</organism>
<dbReference type="Proteomes" id="UP000182598">
    <property type="component" value="Unassembled WGS sequence"/>
</dbReference>
<keyword evidence="1" id="KW-0812">Transmembrane</keyword>
<dbReference type="OrthoDB" id="236686at2"/>
<protein>
    <recommendedName>
        <fullName evidence="2">Inner membrane protein YejM N-terminal domain-containing protein</fullName>
    </recommendedName>
</protein>
<evidence type="ECO:0000313" key="3">
    <source>
        <dbReference type="EMBL" id="CUA82672.1"/>
    </source>
</evidence>
<feature type="transmembrane region" description="Helical" evidence="1">
    <location>
        <begin position="88"/>
        <end position="108"/>
    </location>
</feature>
<dbReference type="AlphaFoldDB" id="A0A0K6GVD2"/>
<accession>A0A0K6GVD2</accession>